<proteinExistence type="predicted"/>
<dbReference type="EMBL" id="MN739626">
    <property type="protein sequence ID" value="QHT16525.1"/>
    <property type="molecule type" value="Genomic_DNA"/>
</dbReference>
<sequence length="63" mass="7911">MQEFLINKTRNQYIQLAYGISHLYYLRQVSEIWDIHNDIIYYELRIDKPDHLENMTKFIERYN</sequence>
<name>A0A6C0DLS8_9ZZZZ</name>
<evidence type="ECO:0000313" key="1">
    <source>
        <dbReference type="EMBL" id="QHT16525.1"/>
    </source>
</evidence>
<reference evidence="1" key="1">
    <citation type="journal article" date="2020" name="Nature">
        <title>Giant virus diversity and host interactions through global metagenomics.</title>
        <authorList>
            <person name="Schulz F."/>
            <person name="Roux S."/>
            <person name="Paez-Espino D."/>
            <person name="Jungbluth S."/>
            <person name="Walsh D.A."/>
            <person name="Denef V.J."/>
            <person name="McMahon K.D."/>
            <person name="Konstantinidis K.T."/>
            <person name="Eloe-Fadrosh E.A."/>
            <person name="Kyrpides N.C."/>
            <person name="Woyke T."/>
        </authorList>
    </citation>
    <scope>NUCLEOTIDE SEQUENCE</scope>
    <source>
        <strain evidence="1">GVMAG-M-3300023174-189</strain>
    </source>
</reference>
<organism evidence="1">
    <name type="scientific">viral metagenome</name>
    <dbReference type="NCBI Taxonomy" id="1070528"/>
    <lineage>
        <taxon>unclassified sequences</taxon>
        <taxon>metagenomes</taxon>
        <taxon>organismal metagenomes</taxon>
    </lineage>
</organism>
<accession>A0A6C0DLS8</accession>
<protein>
    <submittedName>
        <fullName evidence="1">Uncharacterized protein</fullName>
    </submittedName>
</protein>
<dbReference type="AlphaFoldDB" id="A0A6C0DLS8"/>